<dbReference type="OrthoDB" id="10310410at2759"/>
<keyword evidence="3" id="KW-1185">Reference proteome</keyword>
<dbReference type="EMBL" id="JAPEIS010000004">
    <property type="protein sequence ID" value="KAJ8066711.1"/>
    <property type="molecule type" value="Genomic_DNA"/>
</dbReference>
<dbReference type="Proteomes" id="UP001152300">
    <property type="component" value="Unassembled WGS sequence"/>
</dbReference>
<accession>A0A9X0APS5</accession>
<sequence>MGGVMEAFWSRACQSYTWTGGLNDKQAGFSERSTEITKAQEIGYLKSINLPLLEINIARAEKVLQQIEIVKMMATAKKLREENDEFERTVLKEARLKELEHMKAQMDTLVEEFGLVCQVRDKVAELRKTNDLIERIINIRERQLKMRTRI</sequence>
<evidence type="ECO:0000313" key="3">
    <source>
        <dbReference type="Proteomes" id="UP001152300"/>
    </source>
</evidence>
<evidence type="ECO:0000313" key="2">
    <source>
        <dbReference type="EMBL" id="KAJ8066711.1"/>
    </source>
</evidence>
<protein>
    <submittedName>
        <fullName evidence="2">Uncharacterized protein</fullName>
    </submittedName>
</protein>
<comment type="caution">
    <text evidence="2">The sequence shown here is derived from an EMBL/GenBank/DDBJ whole genome shotgun (WGS) entry which is preliminary data.</text>
</comment>
<feature type="coiled-coil region" evidence="1">
    <location>
        <begin position="69"/>
        <end position="112"/>
    </location>
</feature>
<proteinExistence type="predicted"/>
<dbReference type="AlphaFoldDB" id="A0A9X0APS5"/>
<reference evidence="2" key="1">
    <citation type="submission" date="2022-11" db="EMBL/GenBank/DDBJ databases">
        <title>Genome Resource of Sclerotinia nivalis Strain SnTB1, a Plant Pathogen Isolated from American Ginseng.</title>
        <authorList>
            <person name="Fan S."/>
        </authorList>
    </citation>
    <scope>NUCLEOTIDE SEQUENCE</scope>
    <source>
        <strain evidence="2">SnTB1</strain>
    </source>
</reference>
<name>A0A9X0APS5_9HELO</name>
<keyword evidence="1" id="KW-0175">Coiled coil</keyword>
<evidence type="ECO:0000256" key="1">
    <source>
        <dbReference type="SAM" id="Coils"/>
    </source>
</evidence>
<gene>
    <name evidence="2" type="ORF">OCU04_004104</name>
</gene>
<organism evidence="2 3">
    <name type="scientific">Sclerotinia nivalis</name>
    <dbReference type="NCBI Taxonomy" id="352851"/>
    <lineage>
        <taxon>Eukaryota</taxon>
        <taxon>Fungi</taxon>
        <taxon>Dikarya</taxon>
        <taxon>Ascomycota</taxon>
        <taxon>Pezizomycotina</taxon>
        <taxon>Leotiomycetes</taxon>
        <taxon>Helotiales</taxon>
        <taxon>Sclerotiniaceae</taxon>
        <taxon>Sclerotinia</taxon>
    </lineage>
</organism>